<evidence type="ECO:0008006" key="3">
    <source>
        <dbReference type="Google" id="ProtNLM"/>
    </source>
</evidence>
<evidence type="ECO:0000313" key="2">
    <source>
        <dbReference type="Proteomes" id="UP000199403"/>
    </source>
</evidence>
<dbReference type="Proteomes" id="UP000199403">
    <property type="component" value="Unassembled WGS sequence"/>
</dbReference>
<dbReference type="AlphaFoldDB" id="A0A1H7AS12"/>
<dbReference type="STRING" id="1416801.SAMN05192553_10882"/>
<evidence type="ECO:0000313" key="1">
    <source>
        <dbReference type="EMBL" id="SEJ68389.1"/>
    </source>
</evidence>
<gene>
    <name evidence="1" type="ORF">SAMN05192553_10882</name>
</gene>
<dbReference type="PROSITE" id="PS51257">
    <property type="entry name" value="PROKAR_LIPOPROTEIN"/>
    <property type="match status" value="1"/>
</dbReference>
<protein>
    <recommendedName>
        <fullName evidence="3">DUF4221 domain-containing protein</fullName>
    </recommendedName>
</protein>
<sequence length="390" mass="44262">MKYVQPMVLLIAGAFACKPAPTTDGQDPQTKLTLELVDSLVVNELEPLVIDDYLEGSGKFLLRGNKSRKPHLVAETGEIVQVFDVLHDGPNGMGSGAFGYGFLNADQWVAQGLFNGYHVYDLAGNKLQLLDPIHLDIFSMSMYSYRTFFRGFTTNGKRMLVGQEQNLFDPGSLTEEERQSAVYYDRAKTVFSYEVDSSKLRLLETYPEEWKPRKEGKMLGPSPPIVAYHRGRQELALLPTIGDQLFVYDFAGERPLLKYQVDLRHRFRPEGLPEQVGDYSSYPAFTDLRYVGKKLLVEFKTRIPEDIVTQLRAASEYRYESPLFKEAMATYSKPYYMVVAGGKQVGVLDGLPLSGALDFADENGYIYVNDNLDPAVERDYNVFYRLKFME</sequence>
<reference evidence="2" key="1">
    <citation type="submission" date="2016-10" db="EMBL/GenBank/DDBJ databases">
        <authorList>
            <person name="Varghese N."/>
            <person name="Submissions S."/>
        </authorList>
    </citation>
    <scope>NUCLEOTIDE SEQUENCE [LARGE SCALE GENOMIC DNA]</scope>
    <source>
        <strain evidence="2">IBRC-M 10761</strain>
    </source>
</reference>
<keyword evidence="2" id="KW-1185">Reference proteome</keyword>
<dbReference type="EMBL" id="FNZH01000008">
    <property type="protein sequence ID" value="SEJ68389.1"/>
    <property type="molecule type" value="Genomic_DNA"/>
</dbReference>
<name>A0A1H7AS12_9BACT</name>
<organism evidence="1 2">
    <name type="scientific">Cyclobacterium xiamenense</name>
    <dbReference type="NCBI Taxonomy" id="1297121"/>
    <lineage>
        <taxon>Bacteria</taxon>
        <taxon>Pseudomonadati</taxon>
        <taxon>Bacteroidota</taxon>
        <taxon>Cytophagia</taxon>
        <taxon>Cytophagales</taxon>
        <taxon>Cyclobacteriaceae</taxon>
        <taxon>Cyclobacterium</taxon>
    </lineage>
</organism>
<accession>A0A1H7AS12</accession>
<proteinExistence type="predicted"/>